<dbReference type="PANTHER" id="PTHR10815">
    <property type="entry name" value="METHYLATED-DNA--PROTEIN-CYSTEINE METHYLTRANSFERASE"/>
    <property type="match status" value="1"/>
</dbReference>
<dbReference type="Pfam" id="PF02870">
    <property type="entry name" value="Methyltransf_1N"/>
    <property type="match status" value="1"/>
</dbReference>
<dbReference type="SUPFAM" id="SSF46767">
    <property type="entry name" value="Methylated DNA-protein cysteine methyltransferase, C-terminal domain"/>
    <property type="match status" value="1"/>
</dbReference>
<dbReference type="CDD" id="cd06445">
    <property type="entry name" value="ATase"/>
    <property type="match status" value="1"/>
</dbReference>
<dbReference type="PANTHER" id="PTHR10815:SF5">
    <property type="entry name" value="METHYLATED-DNA--PROTEIN-CYSTEINE METHYLTRANSFERASE"/>
    <property type="match status" value="1"/>
</dbReference>
<dbReference type="GO" id="GO:0032259">
    <property type="term" value="P:methylation"/>
    <property type="evidence" value="ECO:0007669"/>
    <property type="project" value="UniProtKB-KW"/>
</dbReference>
<dbReference type="HAMAP" id="MF_00772">
    <property type="entry name" value="OGT"/>
    <property type="match status" value="1"/>
</dbReference>
<dbReference type="Proteomes" id="UP000727993">
    <property type="component" value="Unassembled WGS sequence"/>
</dbReference>
<accession>A0A936TEA0</accession>
<keyword evidence="2 8" id="KW-0963">Cytoplasm</keyword>
<comment type="function">
    <text evidence="8">Involved in the cellular defense against the biological effects of O6-methylguanine (O6-MeG) and O4-methylthymine (O4-MeT) in DNA. Repairs the methylated nucleobase in DNA by stoichiometrically transferring the methyl group to a cysteine residue in the enzyme. This is a suicide reaction: the enzyme is irreversibly inactivated.</text>
</comment>
<dbReference type="InterPro" id="IPR001497">
    <property type="entry name" value="MethylDNA_cys_MeTrfase_AS"/>
</dbReference>
<dbReference type="SUPFAM" id="SSF53155">
    <property type="entry name" value="Methylated DNA-protein cysteine methyltransferase domain"/>
    <property type="match status" value="1"/>
</dbReference>
<comment type="miscellaneous">
    <text evidence="8">This enzyme catalyzes only one turnover and therefore is not strictly catalytic. According to one definition, an enzyme is a biocatalyst that acts repeatedly and over many reaction cycles.</text>
</comment>
<comment type="catalytic activity">
    <reaction evidence="1 8">
        <text>a 4-O-methyl-thymidine in DNA + L-cysteinyl-[protein] = a thymidine in DNA + S-methyl-L-cysteinyl-[protein]</text>
        <dbReference type="Rhea" id="RHEA:53428"/>
        <dbReference type="Rhea" id="RHEA-COMP:10131"/>
        <dbReference type="Rhea" id="RHEA-COMP:10132"/>
        <dbReference type="Rhea" id="RHEA-COMP:13555"/>
        <dbReference type="Rhea" id="RHEA-COMP:13556"/>
        <dbReference type="ChEBI" id="CHEBI:29950"/>
        <dbReference type="ChEBI" id="CHEBI:82612"/>
        <dbReference type="ChEBI" id="CHEBI:137386"/>
        <dbReference type="ChEBI" id="CHEBI:137387"/>
        <dbReference type="EC" id="2.1.1.63"/>
    </reaction>
</comment>
<gene>
    <name evidence="12" type="ORF">IPN02_06380</name>
</gene>
<dbReference type="InterPro" id="IPR036217">
    <property type="entry name" value="MethylDNA_cys_MeTrfase_DNAb"/>
</dbReference>
<comment type="subcellular location">
    <subcellularLocation>
        <location evidence="8">Cytoplasm</location>
    </subcellularLocation>
</comment>
<reference evidence="12 13" key="1">
    <citation type="submission" date="2020-10" db="EMBL/GenBank/DDBJ databases">
        <title>Connecting structure to function with the recovery of over 1000 high-quality activated sludge metagenome-assembled genomes encoding full-length rRNA genes using long-read sequencing.</title>
        <authorList>
            <person name="Singleton C.M."/>
            <person name="Petriglieri F."/>
            <person name="Kristensen J.M."/>
            <person name="Kirkegaard R.H."/>
            <person name="Michaelsen T.Y."/>
            <person name="Andersen M.H."/>
            <person name="Karst S.M."/>
            <person name="Dueholm M.S."/>
            <person name="Nielsen P.H."/>
            <person name="Albertsen M."/>
        </authorList>
    </citation>
    <scope>NUCLEOTIDE SEQUENCE [LARGE SCALE GENOMIC DNA]</scope>
    <source>
        <strain evidence="12">Lyne_18-Q3-R50-59_MAXAC.006</strain>
    </source>
</reference>
<dbReference type="Gene3D" id="1.10.10.10">
    <property type="entry name" value="Winged helix-like DNA-binding domain superfamily/Winged helix DNA-binding domain"/>
    <property type="match status" value="1"/>
</dbReference>
<proteinExistence type="inferred from homology"/>
<protein>
    <recommendedName>
        <fullName evidence="8">Methylated-DNA--protein-cysteine methyltransferase</fullName>
        <ecNumber evidence="8">2.1.1.63</ecNumber>
    </recommendedName>
    <alternativeName>
        <fullName evidence="8">6-O-methylguanine-DNA methyltransferase</fullName>
        <shortName evidence="8">MGMT</shortName>
    </alternativeName>
    <alternativeName>
        <fullName evidence="8">O-6-methylguanine-DNA-alkyltransferase</fullName>
    </alternativeName>
</protein>
<sequence length="194" mass="20584">MNPTTDSDRNDRGTHPTVSRVIDTPIGPLTLVADDVGLRAVTWPDEDGARVGLSGQLGASDSSAPSPTTVHSSAAIATLEASEAQLREYFAGERQDFDLPMHLVGTDFQQEAWRGLADIPYGQTISYGEQAERLGRPKAVRAVGAANGRNPLSIVLPCHRVVGASGDLTGFAAGLETKRWLLAHESDQAPLPFA</sequence>
<dbReference type="InterPro" id="IPR008332">
    <property type="entry name" value="MethylG_MeTrfase_N"/>
</dbReference>
<evidence type="ECO:0000256" key="9">
    <source>
        <dbReference type="SAM" id="MobiDB-lite"/>
    </source>
</evidence>
<dbReference type="GO" id="GO:0003908">
    <property type="term" value="F:methylated-DNA-[protein]-cysteine S-methyltransferase activity"/>
    <property type="evidence" value="ECO:0007669"/>
    <property type="project" value="UniProtKB-UniRule"/>
</dbReference>
<feature type="domain" description="Methylguanine DNA methyltransferase ribonuclease-like" evidence="11">
    <location>
        <begin position="20"/>
        <end position="101"/>
    </location>
</feature>
<feature type="compositionally biased region" description="Basic and acidic residues" evidence="9">
    <location>
        <begin position="1"/>
        <end position="14"/>
    </location>
</feature>
<dbReference type="GO" id="GO:0005737">
    <property type="term" value="C:cytoplasm"/>
    <property type="evidence" value="ECO:0007669"/>
    <property type="project" value="UniProtKB-SubCell"/>
</dbReference>
<keyword evidence="5 8" id="KW-0227">DNA damage</keyword>
<dbReference type="InterPro" id="IPR036631">
    <property type="entry name" value="MGMT_N_sf"/>
</dbReference>
<dbReference type="EC" id="2.1.1.63" evidence="8"/>
<dbReference type="EMBL" id="JADJZA010000002">
    <property type="protein sequence ID" value="MBK9296474.1"/>
    <property type="molecule type" value="Genomic_DNA"/>
</dbReference>
<evidence type="ECO:0000256" key="2">
    <source>
        <dbReference type="ARBA" id="ARBA00022490"/>
    </source>
</evidence>
<name>A0A936TEA0_9ACTN</name>
<evidence type="ECO:0000256" key="5">
    <source>
        <dbReference type="ARBA" id="ARBA00022763"/>
    </source>
</evidence>
<evidence type="ECO:0000256" key="8">
    <source>
        <dbReference type="HAMAP-Rule" id="MF_00772"/>
    </source>
</evidence>
<evidence type="ECO:0000313" key="13">
    <source>
        <dbReference type="Proteomes" id="UP000727993"/>
    </source>
</evidence>
<evidence type="ECO:0000259" key="11">
    <source>
        <dbReference type="Pfam" id="PF02870"/>
    </source>
</evidence>
<dbReference type="Pfam" id="PF01035">
    <property type="entry name" value="DNA_binding_1"/>
    <property type="match status" value="1"/>
</dbReference>
<feature type="domain" description="Methylated-DNA-[protein]-cysteine S-methyltransferase DNA binding" evidence="10">
    <location>
        <begin position="107"/>
        <end position="186"/>
    </location>
</feature>
<dbReference type="InterPro" id="IPR023546">
    <property type="entry name" value="MGMT"/>
</dbReference>
<dbReference type="AlphaFoldDB" id="A0A936TEA0"/>
<feature type="active site" description="Nucleophile; methyl group acceptor" evidence="8">
    <location>
        <position position="158"/>
    </location>
</feature>
<evidence type="ECO:0000256" key="1">
    <source>
        <dbReference type="ARBA" id="ARBA00001286"/>
    </source>
</evidence>
<evidence type="ECO:0000256" key="6">
    <source>
        <dbReference type="ARBA" id="ARBA00023204"/>
    </source>
</evidence>
<comment type="catalytic activity">
    <reaction evidence="7 8">
        <text>a 6-O-methyl-2'-deoxyguanosine in DNA + L-cysteinyl-[protein] = S-methyl-L-cysteinyl-[protein] + a 2'-deoxyguanosine in DNA</text>
        <dbReference type="Rhea" id="RHEA:24000"/>
        <dbReference type="Rhea" id="RHEA-COMP:10131"/>
        <dbReference type="Rhea" id="RHEA-COMP:10132"/>
        <dbReference type="Rhea" id="RHEA-COMP:11367"/>
        <dbReference type="Rhea" id="RHEA-COMP:11368"/>
        <dbReference type="ChEBI" id="CHEBI:29950"/>
        <dbReference type="ChEBI" id="CHEBI:82612"/>
        <dbReference type="ChEBI" id="CHEBI:85445"/>
        <dbReference type="ChEBI" id="CHEBI:85448"/>
        <dbReference type="EC" id="2.1.1.63"/>
    </reaction>
</comment>
<comment type="similarity">
    <text evidence="8">Belongs to the MGMT family.</text>
</comment>
<dbReference type="FunFam" id="1.10.10.10:FF:000337">
    <property type="entry name" value="Methylated-DNA--protein-cysteine methyltransferase"/>
    <property type="match status" value="1"/>
</dbReference>
<keyword evidence="6 8" id="KW-0234">DNA repair</keyword>
<organism evidence="12 13">
    <name type="scientific">Candidatus Neomicrothrix subdominans</name>
    <dbReference type="NCBI Taxonomy" id="2954438"/>
    <lineage>
        <taxon>Bacteria</taxon>
        <taxon>Bacillati</taxon>
        <taxon>Actinomycetota</taxon>
        <taxon>Acidimicrobiia</taxon>
        <taxon>Acidimicrobiales</taxon>
        <taxon>Microthrixaceae</taxon>
        <taxon>Candidatus Neomicrothrix</taxon>
    </lineage>
</organism>
<dbReference type="PROSITE" id="PS00374">
    <property type="entry name" value="MGMT"/>
    <property type="match status" value="1"/>
</dbReference>
<evidence type="ECO:0000256" key="7">
    <source>
        <dbReference type="ARBA" id="ARBA00049348"/>
    </source>
</evidence>
<dbReference type="GO" id="GO:0006307">
    <property type="term" value="P:DNA alkylation repair"/>
    <property type="evidence" value="ECO:0007669"/>
    <property type="project" value="UniProtKB-UniRule"/>
</dbReference>
<dbReference type="InterPro" id="IPR036388">
    <property type="entry name" value="WH-like_DNA-bd_sf"/>
</dbReference>
<comment type="caution">
    <text evidence="12">The sequence shown here is derived from an EMBL/GenBank/DDBJ whole genome shotgun (WGS) entry which is preliminary data.</text>
</comment>
<keyword evidence="4 8" id="KW-0808">Transferase</keyword>
<evidence type="ECO:0000259" key="10">
    <source>
        <dbReference type="Pfam" id="PF01035"/>
    </source>
</evidence>
<evidence type="ECO:0000313" key="12">
    <source>
        <dbReference type="EMBL" id="MBK9296474.1"/>
    </source>
</evidence>
<evidence type="ECO:0000256" key="3">
    <source>
        <dbReference type="ARBA" id="ARBA00022603"/>
    </source>
</evidence>
<dbReference type="Gene3D" id="3.30.160.70">
    <property type="entry name" value="Methylated DNA-protein cysteine methyltransferase domain"/>
    <property type="match status" value="1"/>
</dbReference>
<dbReference type="NCBIfam" id="TIGR00589">
    <property type="entry name" value="ogt"/>
    <property type="match status" value="1"/>
</dbReference>
<dbReference type="InterPro" id="IPR014048">
    <property type="entry name" value="MethylDNA_cys_MeTrfase_DNA-bd"/>
</dbReference>
<feature type="region of interest" description="Disordered" evidence="9">
    <location>
        <begin position="1"/>
        <end position="21"/>
    </location>
</feature>
<evidence type="ECO:0000256" key="4">
    <source>
        <dbReference type="ARBA" id="ARBA00022679"/>
    </source>
</evidence>
<keyword evidence="3 8" id="KW-0489">Methyltransferase</keyword>